<dbReference type="EMBL" id="VTXP01000018">
    <property type="protein sequence ID" value="NOJ25550.1"/>
    <property type="molecule type" value="Genomic_DNA"/>
</dbReference>
<dbReference type="RefSeq" id="WP_019277278.1">
    <property type="nucleotide sequence ID" value="NZ_CP063051.1"/>
</dbReference>
<evidence type="ECO:0000313" key="3">
    <source>
        <dbReference type="Proteomes" id="UP000576645"/>
    </source>
</evidence>
<comment type="caution">
    <text evidence="1">The sequence shown here is derived from an EMBL/GenBank/DDBJ whole genome shotgun (WGS) entry which is preliminary data.</text>
</comment>
<dbReference type="Proteomes" id="UP000576645">
    <property type="component" value="Unassembled WGS sequence"/>
</dbReference>
<proteinExistence type="predicted"/>
<protein>
    <submittedName>
        <fullName evidence="2">DUF2607 family protein</fullName>
    </submittedName>
</protein>
<evidence type="ECO:0000313" key="1">
    <source>
        <dbReference type="EMBL" id="KJY74299.1"/>
    </source>
</evidence>
<dbReference type="EMBL" id="JXXR01000009">
    <property type="protein sequence ID" value="KJY74299.1"/>
    <property type="molecule type" value="Genomic_DNA"/>
</dbReference>
<accession>A0A1V0IAJ4</accession>
<gene>
    <name evidence="2" type="ORF">F0238_22730</name>
    <name evidence="1" type="ORF">TW71_09030</name>
</gene>
<dbReference type="Pfam" id="PF10795">
    <property type="entry name" value="DUF2607"/>
    <property type="match status" value="1"/>
</dbReference>
<reference evidence="1" key="1">
    <citation type="journal article" date="2015" name="BMC Genomics">
        <title>Genome mining reveals unlocked bioactive potential of marine Gram-negative bacteria.</title>
        <authorList>
            <person name="Machado H."/>
            <person name="Sonnenschein E.C."/>
            <person name="Melchiorsen J."/>
            <person name="Gram L."/>
        </authorList>
    </citation>
    <scope>NUCLEOTIDE SEQUENCE</scope>
    <source>
        <strain evidence="1">S2052</strain>
    </source>
</reference>
<organism evidence="1">
    <name type="scientific">Vibrio coralliilyticus</name>
    <dbReference type="NCBI Taxonomy" id="190893"/>
    <lineage>
        <taxon>Bacteria</taxon>
        <taxon>Pseudomonadati</taxon>
        <taxon>Pseudomonadota</taxon>
        <taxon>Gammaproteobacteria</taxon>
        <taxon>Vibrionales</taxon>
        <taxon>Vibrionaceae</taxon>
        <taxon>Vibrio</taxon>
    </lineage>
</organism>
<sequence length="100" mass="11414">MIPTHPNLTRRSAALALCGIVLMLWMSFAYIDHQYDISSAHHSDHHCQLFSCAQHGMSYSSLALIDTSLPDVFVVRDDYHFYQQPAFAYQARSPPMRLIS</sequence>
<dbReference type="GeneID" id="93940797"/>
<reference evidence="2 3" key="2">
    <citation type="submission" date="2019-09" db="EMBL/GenBank/DDBJ databases">
        <title>Draft genome sequencing and comparative genomics of hatchery-associated Vibrios.</title>
        <authorList>
            <person name="Kehlet-Delgado H."/>
            <person name="Mueller R.S."/>
        </authorList>
    </citation>
    <scope>NUCLEOTIDE SEQUENCE [LARGE SCALE GENOMIC DNA]</scope>
    <source>
        <strain evidence="2 3">09-121-3</strain>
    </source>
</reference>
<dbReference type="InterPro" id="IPR019731">
    <property type="entry name" value="DUF2607"/>
</dbReference>
<name>A0A1V0IAJ4_9VIBR</name>
<dbReference type="AlphaFoldDB" id="A0A1V0IAJ4"/>
<evidence type="ECO:0000313" key="2">
    <source>
        <dbReference type="EMBL" id="NOJ25550.1"/>
    </source>
</evidence>